<dbReference type="AlphaFoldDB" id="D5C337"/>
<feature type="domain" description="P-type ATPase A" evidence="10">
    <location>
        <begin position="196"/>
        <end position="291"/>
    </location>
</feature>
<evidence type="ECO:0000256" key="5">
    <source>
        <dbReference type="ARBA" id="ARBA00022989"/>
    </source>
</evidence>
<reference evidence="12" key="1">
    <citation type="submission" date="2010-04" db="EMBL/GenBank/DDBJ databases">
        <title>Complete genome sequence of Nitrosococcus halophilus Nc4, a salt-adapted, aerobic obligate ammonia-oxidizing sulfur purple bacterium.</title>
        <authorList>
            <consortium name="US DOE Joint Genome Institute"/>
            <person name="Campbell M.A."/>
            <person name="Malfatti S.A."/>
            <person name="Chain P.S.G."/>
            <person name="Heidelberg J.F."/>
            <person name="Ward B.B."/>
            <person name="Klotz M.G."/>
        </authorList>
    </citation>
    <scope>NUCLEOTIDE SEQUENCE [LARGE SCALE GENOMIC DNA]</scope>
    <source>
        <strain evidence="12">Nc4</strain>
    </source>
</reference>
<dbReference type="Pfam" id="PF00702">
    <property type="entry name" value="Hydrolase"/>
    <property type="match status" value="1"/>
</dbReference>
<keyword evidence="9" id="KW-0067">ATP-binding</keyword>
<dbReference type="InterPro" id="IPR001757">
    <property type="entry name" value="P_typ_ATPase"/>
</dbReference>
<keyword evidence="3" id="KW-0812">Transmembrane</keyword>
<organism evidence="11 12">
    <name type="scientific">Nitrosococcus halophilus (strain Nc4)</name>
    <dbReference type="NCBI Taxonomy" id="472759"/>
    <lineage>
        <taxon>Bacteria</taxon>
        <taxon>Pseudomonadati</taxon>
        <taxon>Pseudomonadota</taxon>
        <taxon>Gammaproteobacteria</taxon>
        <taxon>Chromatiales</taxon>
        <taxon>Chromatiaceae</taxon>
        <taxon>Nitrosococcus</taxon>
    </lineage>
</organism>
<evidence type="ECO:0000259" key="10">
    <source>
        <dbReference type="Pfam" id="PF00122"/>
    </source>
</evidence>
<gene>
    <name evidence="11" type="ordered locus">Nhal_1808</name>
</gene>
<keyword evidence="5" id="KW-1133">Transmembrane helix</keyword>
<keyword evidence="9" id="KW-1003">Cell membrane</keyword>
<keyword evidence="9" id="KW-0547">Nucleotide-binding</keyword>
<dbReference type="GO" id="GO:0015086">
    <property type="term" value="F:cadmium ion transmembrane transporter activity"/>
    <property type="evidence" value="ECO:0007669"/>
    <property type="project" value="TreeGrafter"/>
</dbReference>
<dbReference type="InterPro" id="IPR036412">
    <property type="entry name" value="HAD-like_sf"/>
</dbReference>
<dbReference type="NCBIfam" id="TIGR01525">
    <property type="entry name" value="ATPase-IB_hvy"/>
    <property type="match status" value="1"/>
</dbReference>
<dbReference type="GO" id="GO:0016463">
    <property type="term" value="F:P-type zinc transporter activity"/>
    <property type="evidence" value="ECO:0007669"/>
    <property type="project" value="UniProtKB-EC"/>
</dbReference>
<dbReference type="GO" id="GO:0046872">
    <property type="term" value="F:metal ion binding"/>
    <property type="evidence" value="ECO:0007669"/>
    <property type="project" value="UniProtKB-KW"/>
</dbReference>
<evidence type="ECO:0000256" key="3">
    <source>
        <dbReference type="ARBA" id="ARBA00022692"/>
    </source>
</evidence>
<evidence type="ECO:0000256" key="4">
    <source>
        <dbReference type="ARBA" id="ARBA00022967"/>
    </source>
</evidence>
<evidence type="ECO:0000313" key="11">
    <source>
        <dbReference type="EMBL" id="ADE14929.1"/>
    </source>
</evidence>
<evidence type="ECO:0000256" key="6">
    <source>
        <dbReference type="ARBA" id="ARBA00023136"/>
    </source>
</evidence>
<dbReference type="SFLD" id="SFLDG00002">
    <property type="entry name" value="C1.7:_P-type_atpase_like"/>
    <property type="match status" value="1"/>
</dbReference>
<dbReference type="Proteomes" id="UP000001844">
    <property type="component" value="Chromosome"/>
</dbReference>
<dbReference type="PRINTS" id="PR00120">
    <property type="entry name" value="HATPASE"/>
</dbReference>
<keyword evidence="4" id="KW-1278">Translocase</keyword>
<dbReference type="HOGENOM" id="CLU_001771_6_3_6"/>
<dbReference type="Gene3D" id="3.40.50.1000">
    <property type="entry name" value="HAD superfamily/HAD-like"/>
    <property type="match status" value="1"/>
</dbReference>
<comment type="catalytic activity">
    <reaction evidence="8">
        <text>Zn(2+)(in) + ATP + H2O = Zn(2+)(out) + ADP + phosphate + H(+)</text>
        <dbReference type="Rhea" id="RHEA:20621"/>
        <dbReference type="ChEBI" id="CHEBI:15377"/>
        <dbReference type="ChEBI" id="CHEBI:15378"/>
        <dbReference type="ChEBI" id="CHEBI:29105"/>
        <dbReference type="ChEBI" id="CHEBI:30616"/>
        <dbReference type="ChEBI" id="CHEBI:43474"/>
        <dbReference type="ChEBI" id="CHEBI:456216"/>
        <dbReference type="EC" id="7.2.2.12"/>
    </reaction>
</comment>
<dbReference type="InterPro" id="IPR018303">
    <property type="entry name" value="ATPase_P-typ_P_site"/>
</dbReference>
<dbReference type="GO" id="GO:0005886">
    <property type="term" value="C:plasma membrane"/>
    <property type="evidence" value="ECO:0007669"/>
    <property type="project" value="UniProtKB-SubCell"/>
</dbReference>
<dbReference type="PANTHER" id="PTHR48085">
    <property type="entry name" value="CADMIUM/ZINC-TRANSPORTING ATPASE HMA2-RELATED"/>
    <property type="match status" value="1"/>
</dbReference>
<dbReference type="EC" id="7.2.2.12" evidence="7"/>
<dbReference type="Pfam" id="PF00122">
    <property type="entry name" value="E1-E2_ATPase"/>
    <property type="match status" value="1"/>
</dbReference>
<dbReference type="InterPro" id="IPR027256">
    <property type="entry name" value="P-typ_ATPase_IB"/>
</dbReference>
<comment type="subcellular location">
    <subcellularLocation>
        <location evidence="9">Cell membrane</location>
    </subcellularLocation>
    <subcellularLocation>
        <location evidence="1">Membrane</location>
    </subcellularLocation>
</comment>
<evidence type="ECO:0000256" key="8">
    <source>
        <dbReference type="ARBA" id="ARBA00047308"/>
    </source>
</evidence>
<dbReference type="KEGG" id="nhl:Nhal_1808"/>
<dbReference type="Gene3D" id="3.40.1110.10">
    <property type="entry name" value="Calcium-transporting ATPase, cytoplasmic domain N"/>
    <property type="match status" value="1"/>
</dbReference>
<dbReference type="SFLD" id="SFLDF00027">
    <property type="entry name" value="p-type_atpase"/>
    <property type="match status" value="1"/>
</dbReference>
<dbReference type="InterPro" id="IPR044492">
    <property type="entry name" value="P_typ_ATPase_HD_dom"/>
</dbReference>
<dbReference type="PRINTS" id="PR00119">
    <property type="entry name" value="CATATPASE"/>
</dbReference>
<dbReference type="STRING" id="472759.Nhal_1808"/>
<evidence type="ECO:0000256" key="1">
    <source>
        <dbReference type="ARBA" id="ARBA00004370"/>
    </source>
</evidence>
<dbReference type="EMBL" id="CP001798">
    <property type="protein sequence ID" value="ADE14929.1"/>
    <property type="molecule type" value="Genomic_DNA"/>
</dbReference>
<dbReference type="GO" id="GO:0016887">
    <property type="term" value="F:ATP hydrolysis activity"/>
    <property type="evidence" value="ECO:0007669"/>
    <property type="project" value="InterPro"/>
</dbReference>
<dbReference type="PROSITE" id="PS00154">
    <property type="entry name" value="ATPASE_E1_E2"/>
    <property type="match status" value="1"/>
</dbReference>
<dbReference type="SFLD" id="SFLDS00003">
    <property type="entry name" value="Haloacid_Dehalogenase"/>
    <property type="match status" value="1"/>
</dbReference>
<evidence type="ECO:0000313" key="12">
    <source>
        <dbReference type="Proteomes" id="UP000001844"/>
    </source>
</evidence>
<dbReference type="InterPro" id="IPR059000">
    <property type="entry name" value="ATPase_P-type_domA"/>
</dbReference>
<accession>D5C337</accession>
<dbReference type="SUPFAM" id="SSF81653">
    <property type="entry name" value="Calcium ATPase, transduction domain A"/>
    <property type="match status" value="1"/>
</dbReference>
<dbReference type="PROSITE" id="PS01229">
    <property type="entry name" value="COF_2"/>
    <property type="match status" value="1"/>
</dbReference>
<dbReference type="SUPFAM" id="SSF56784">
    <property type="entry name" value="HAD-like"/>
    <property type="match status" value="1"/>
</dbReference>
<dbReference type="InterPro" id="IPR008250">
    <property type="entry name" value="ATPase_P-typ_transduc_dom_A_sf"/>
</dbReference>
<evidence type="ECO:0000256" key="2">
    <source>
        <dbReference type="ARBA" id="ARBA00006024"/>
    </source>
</evidence>
<sequence length="687" mass="74620">MAQSPFIVHELPKRIRFRVPQLGMPHREGAALEGYLLASAGVERVRANDYAHSVVVEYDGDPKTRQALIKKLKTLSQEDLAPTSHESPLPPVAKSRVWLRALGVLAIPFVPSLLKTVLTYCSIAPTLLKGITTLFTRGVKIEVLDATAVGLAAARGEYVTACLTQLFLSLGEYMEQLVSRESEALLGPLLRPKFNPVWVEREGQETQLAPEQLLAGDVLVLGPGEFIPVDGKVVEGQALINPASLTGEGIPQRCEPGDSVWSGMVIEEGHPKIKATRVGDQTTTARITRFIQESLQTRSQTQHSLSELADRLVALTLGIGATVFLLTRDPTRLMAVFLVDYSCILKLGTPVAFRSGMHRGAQQGVLFKGSQVMESLAHADTVVFDKTGTLTHRTLEVTDVIALYPRRFDENTVLAMAASIEEHTHHPVAEAVVDAAKIRHLRHIDHLGIEHIVAHGINTQIAGARVYVGSRHYLEEHEGVSFQKAESDIKKLETQGKFLLYLAQDGLLFGLIALRERYRDETPKVLQQLRASGVKRLILITGARQNKTEAFAQALGFDEIYSETSPEEKAHIVQALQQRGYQVAFVGDGVNDAPALAAAQVGIAMSGGADVARYMADVVLTQDSLESVVQARELSTATLALIQSNIQLAACANSLVMFGGAMGWIPPLFAAALHNGATIAGLLRAMK</sequence>
<evidence type="ECO:0000256" key="9">
    <source>
        <dbReference type="RuleBase" id="RU362081"/>
    </source>
</evidence>
<dbReference type="InterPro" id="IPR023214">
    <property type="entry name" value="HAD_sf"/>
</dbReference>
<dbReference type="NCBIfam" id="TIGR01494">
    <property type="entry name" value="ATPase_P-type"/>
    <property type="match status" value="1"/>
</dbReference>
<dbReference type="Gene3D" id="2.70.150.10">
    <property type="entry name" value="Calcium-transporting ATPase, cytoplasmic transduction domain A"/>
    <property type="match status" value="1"/>
</dbReference>
<dbReference type="InterPro" id="IPR051014">
    <property type="entry name" value="Cation_Transport_ATPase_IB"/>
</dbReference>
<name>D5C337_NITHN</name>
<dbReference type="GO" id="GO:0005524">
    <property type="term" value="F:ATP binding"/>
    <property type="evidence" value="ECO:0007669"/>
    <property type="project" value="UniProtKB-UniRule"/>
</dbReference>
<dbReference type="eggNOG" id="COG2217">
    <property type="taxonomic scope" value="Bacteria"/>
</dbReference>
<protein>
    <recommendedName>
        <fullName evidence="7">P-type Zn(2+) transporter</fullName>
        <ecNumber evidence="7">7.2.2.12</ecNumber>
    </recommendedName>
</protein>
<dbReference type="InterPro" id="IPR023299">
    <property type="entry name" value="ATPase_P-typ_cyto_dom_N"/>
</dbReference>
<comment type="similarity">
    <text evidence="2 9">Belongs to the cation transport ATPase (P-type) (TC 3.A.3) family. Type IB subfamily.</text>
</comment>
<keyword evidence="12" id="KW-1185">Reference proteome</keyword>
<proteinExistence type="inferred from homology"/>
<dbReference type="RefSeq" id="WP_013032814.1">
    <property type="nucleotide sequence ID" value="NC_013960.1"/>
</dbReference>
<keyword evidence="9" id="KW-0479">Metal-binding</keyword>
<evidence type="ECO:0000256" key="7">
    <source>
        <dbReference type="ARBA" id="ARBA00039097"/>
    </source>
</evidence>
<keyword evidence="6" id="KW-0472">Membrane</keyword>
<dbReference type="PANTHER" id="PTHR48085:SF5">
    <property type="entry name" value="CADMIUM_ZINC-TRANSPORTING ATPASE HMA4-RELATED"/>
    <property type="match status" value="1"/>
</dbReference>
<dbReference type="OrthoDB" id="9814270at2"/>